<dbReference type="GO" id="GO:0006281">
    <property type="term" value="P:DNA repair"/>
    <property type="evidence" value="ECO:0007669"/>
    <property type="project" value="InterPro"/>
</dbReference>
<dbReference type="EMBL" id="CP050292">
    <property type="protein sequence ID" value="QND75541.1"/>
    <property type="molecule type" value="Genomic_DNA"/>
</dbReference>
<dbReference type="Gene3D" id="3.30.1330.70">
    <property type="entry name" value="Holliday junction resolvase RusA"/>
    <property type="match status" value="1"/>
</dbReference>
<dbReference type="InterPro" id="IPR008822">
    <property type="entry name" value="Endonuclease_RusA-like"/>
</dbReference>
<dbReference type="GO" id="GO:0000287">
    <property type="term" value="F:magnesium ion binding"/>
    <property type="evidence" value="ECO:0007669"/>
    <property type="project" value="InterPro"/>
</dbReference>
<dbReference type="Proteomes" id="UP000515291">
    <property type="component" value="Chromosome"/>
</dbReference>
<organism evidence="1 2">
    <name type="scientific">Tardiphaga robiniae</name>
    <dbReference type="NCBI Taxonomy" id="943830"/>
    <lineage>
        <taxon>Bacteria</taxon>
        <taxon>Pseudomonadati</taxon>
        <taxon>Pseudomonadota</taxon>
        <taxon>Alphaproteobacteria</taxon>
        <taxon>Hyphomicrobiales</taxon>
        <taxon>Nitrobacteraceae</taxon>
        <taxon>Tardiphaga</taxon>
    </lineage>
</organism>
<accession>A0A7G6U959</accession>
<dbReference type="GO" id="GO:0006310">
    <property type="term" value="P:DNA recombination"/>
    <property type="evidence" value="ECO:0007669"/>
    <property type="project" value="InterPro"/>
</dbReference>
<dbReference type="Pfam" id="PF05866">
    <property type="entry name" value="RusA"/>
    <property type="match status" value="1"/>
</dbReference>
<name>A0A7G6U959_9BRAD</name>
<evidence type="ECO:0000313" key="2">
    <source>
        <dbReference type="Proteomes" id="UP000515291"/>
    </source>
</evidence>
<dbReference type="KEGG" id="trb:HB776_19535"/>
<dbReference type="AlphaFoldDB" id="A0A7G6U959"/>
<dbReference type="SUPFAM" id="SSF103084">
    <property type="entry name" value="Holliday junction resolvase RusA"/>
    <property type="match status" value="1"/>
</dbReference>
<sequence>MTFPVEIRIDETPVSLQARAESKANWKDRVRRAVDQTLDLSGWATESPVAVTIFYFPDGPMIGDVDNIVKLILDGMKPRVYVDDAQVYRVVAQKFEPDEPSEFTNPTESLAAAIDADRPMVYIRIDSRSTQELQ</sequence>
<reference evidence="2" key="1">
    <citation type="journal article" date="2020" name="Mol. Plant Microbe">
        <title>Rhizobial microsymbionts of the narrowly endemic Oxytropis species growing in Kamchatka are characterized by significant genetic diversity and possess a set of genes that are associated with T3SS and T6SS secretion systems and can affect the development of symbiosis.</title>
        <authorList>
            <person name="Safronova V."/>
            <person name="Guro P."/>
            <person name="Sazanova A."/>
            <person name="Kuznetsova I."/>
            <person name="Belimov A."/>
            <person name="Yakubov V."/>
            <person name="Chirak E."/>
            <person name="Afonin A."/>
            <person name="Gogolev Y."/>
            <person name="Andronov E."/>
            <person name="Tikhonovich I."/>
        </authorList>
    </citation>
    <scope>NUCLEOTIDE SEQUENCE [LARGE SCALE GENOMIC DNA]</scope>
    <source>
        <strain evidence="2">581</strain>
    </source>
</reference>
<gene>
    <name evidence="1" type="ORF">HB776_19535</name>
</gene>
<dbReference type="InterPro" id="IPR036614">
    <property type="entry name" value="RusA-like_sf"/>
</dbReference>
<evidence type="ECO:0000313" key="1">
    <source>
        <dbReference type="EMBL" id="QND75541.1"/>
    </source>
</evidence>
<protein>
    <submittedName>
        <fullName evidence="1">RusA family crossover junction endodeoxyribonuclease</fullName>
    </submittedName>
</protein>
<proteinExistence type="predicted"/>